<accession>A0A5C8EGJ9</accession>
<evidence type="ECO:0000259" key="1">
    <source>
        <dbReference type="Pfam" id="PF13274"/>
    </source>
</evidence>
<dbReference type="AlphaFoldDB" id="A0A5C8EGJ9"/>
<organism evidence="2 3">
    <name type="scientific">Brachyspira aalborgi</name>
    <dbReference type="NCBI Taxonomy" id="29522"/>
    <lineage>
        <taxon>Bacteria</taxon>
        <taxon>Pseudomonadati</taxon>
        <taxon>Spirochaetota</taxon>
        <taxon>Spirochaetia</taxon>
        <taxon>Brachyspirales</taxon>
        <taxon>Brachyspiraceae</taxon>
        <taxon>Brachyspira</taxon>
    </lineage>
</organism>
<dbReference type="InterPro" id="IPR025272">
    <property type="entry name" value="SocA_Panacea"/>
</dbReference>
<proteinExistence type="predicted"/>
<name>A0A5C8EGJ9_9SPIR</name>
<evidence type="ECO:0000313" key="2">
    <source>
        <dbReference type="EMBL" id="TXJ36856.1"/>
    </source>
</evidence>
<feature type="domain" description="Antitoxin SocA-like Panacea" evidence="1">
    <location>
        <begin position="27"/>
        <end position="134"/>
    </location>
</feature>
<protein>
    <submittedName>
        <fullName evidence="2">DUF4065 domain-containing protein</fullName>
    </submittedName>
</protein>
<dbReference type="EMBL" id="SAYD01000021">
    <property type="protein sequence ID" value="TXJ36856.1"/>
    <property type="molecule type" value="Genomic_DNA"/>
</dbReference>
<dbReference type="RefSeq" id="WP_147778738.1">
    <property type="nucleotide sequence ID" value="NZ_SAYD01000021.1"/>
</dbReference>
<evidence type="ECO:0000313" key="3">
    <source>
        <dbReference type="Proteomes" id="UP000325002"/>
    </source>
</evidence>
<dbReference type="Proteomes" id="UP000325002">
    <property type="component" value="Unassembled WGS sequence"/>
</dbReference>
<comment type="caution">
    <text evidence="2">The sequence shown here is derived from an EMBL/GenBank/DDBJ whole genome shotgun (WGS) entry which is preliminary data.</text>
</comment>
<dbReference type="Pfam" id="PF13274">
    <property type="entry name" value="SocA_Panacea"/>
    <property type="match status" value="1"/>
</dbReference>
<gene>
    <name evidence="2" type="ORF">EPJ81_11035</name>
</gene>
<sequence length="166" mass="19089">MNGKYISAVHFVIDKCKDPYKLGSIKLNKILLFTDGILLMKTNKTLTGDTYIKKQRGPIPKNISAILNKLESENLISIRKGNDNIKLFFSLKEPYISNLTSVEIDVLLSITMDIYNNYKAKEISDITHKNKLWKLLDLDEEIDLYSYFIAKPSEISKEDVNWALNI</sequence>
<reference evidence="2 3" key="1">
    <citation type="journal article" date="1992" name="Lakartidningen">
        <title>[Penicillin V and not amoxicillin is the first choice preparation in acute otitis].</title>
        <authorList>
            <person name="Kamme C."/>
            <person name="Lundgren K."/>
            <person name="Prellner K."/>
        </authorList>
    </citation>
    <scope>NUCLEOTIDE SEQUENCE [LARGE SCALE GENOMIC DNA]</scope>
    <source>
        <strain evidence="2 3">PC3997IV</strain>
    </source>
</reference>